<sequence>MGIISNSMASTLTTLQAILGVSTTISILTVTKTIMAYCFKDCPR</sequence>
<proteinExistence type="predicted"/>
<keyword evidence="1" id="KW-1133">Transmembrane helix</keyword>
<dbReference type="STRING" id="490899.DKAM_0895"/>
<dbReference type="KEGG" id="dka:DKAM_0895"/>
<organism evidence="2 3">
    <name type="scientific">Desulfurococcus amylolyticus (strain DSM 18924 / JCM 16383 / VKM B-2413 / 1221n)</name>
    <name type="common">Desulfurococcus kamchatkensis</name>
    <dbReference type="NCBI Taxonomy" id="490899"/>
    <lineage>
        <taxon>Archaea</taxon>
        <taxon>Thermoproteota</taxon>
        <taxon>Thermoprotei</taxon>
        <taxon>Desulfurococcales</taxon>
        <taxon>Desulfurococcaceae</taxon>
        <taxon>Desulfurococcus</taxon>
    </lineage>
</organism>
<keyword evidence="1" id="KW-0472">Membrane</keyword>
<evidence type="ECO:0000313" key="3">
    <source>
        <dbReference type="Proteomes" id="UP000006903"/>
    </source>
</evidence>
<gene>
    <name evidence="2" type="ordered locus">DKAM_0895</name>
</gene>
<evidence type="ECO:0000313" key="2">
    <source>
        <dbReference type="EMBL" id="ACL11221.1"/>
    </source>
</evidence>
<name>B8D540_DESA1</name>
<feature type="transmembrane region" description="Helical" evidence="1">
    <location>
        <begin position="15"/>
        <end position="39"/>
    </location>
</feature>
<dbReference type="AlphaFoldDB" id="B8D540"/>
<dbReference type="HOGENOM" id="CLU_3210593_0_0_2"/>
<evidence type="ECO:0000256" key="1">
    <source>
        <dbReference type="SAM" id="Phobius"/>
    </source>
</evidence>
<dbReference type="EMBL" id="CP001140">
    <property type="protein sequence ID" value="ACL11221.1"/>
    <property type="molecule type" value="Genomic_DNA"/>
</dbReference>
<dbReference type="Proteomes" id="UP000006903">
    <property type="component" value="Chromosome"/>
</dbReference>
<keyword evidence="1" id="KW-0812">Transmembrane</keyword>
<reference evidence="2 3" key="1">
    <citation type="journal article" date="2009" name="J. Bacteriol.">
        <title>Complete genome sequence of the anaerobic, protein-degrading hyperthermophilic crenarchaeon Desulfurococcus kamchatkensis.</title>
        <authorList>
            <person name="Ravin N.V."/>
            <person name="Mardanov A.V."/>
            <person name="Beletsky A.V."/>
            <person name="Kublanov I.V."/>
            <person name="Kolganova T.V."/>
            <person name="Lebedinsky A.V."/>
            <person name="Chernyh N.A."/>
            <person name="Bonch-Osmolovskaya E.A."/>
            <person name="Skryabin K.G."/>
        </authorList>
    </citation>
    <scope>NUCLEOTIDE SEQUENCE [LARGE SCALE GENOMIC DNA]</scope>
    <source>
        <strain evidence="3">DSM 18924 / JCM 16383 / VKM B-2413 / 1221n</strain>
    </source>
</reference>
<protein>
    <submittedName>
        <fullName evidence="2">Uncharacterized protein</fullName>
    </submittedName>
</protein>
<accession>B8D540</accession>